<feature type="domain" description="DUF4395" evidence="2">
    <location>
        <begin position="10"/>
        <end position="134"/>
    </location>
</feature>
<dbReference type="InterPro" id="IPR025508">
    <property type="entry name" value="DUF4395"/>
</dbReference>
<keyword evidence="4" id="KW-1185">Reference proteome</keyword>
<accession>A0A917J0X5</accession>
<dbReference type="AlphaFoldDB" id="A0A917J0X5"/>
<proteinExistence type="predicted"/>
<name>A0A917J0X5_9BACT</name>
<organism evidence="3 4">
    <name type="scientific">Filimonas zeae</name>
    <dbReference type="NCBI Taxonomy" id="1737353"/>
    <lineage>
        <taxon>Bacteria</taxon>
        <taxon>Pseudomonadati</taxon>
        <taxon>Bacteroidota</taxon>
        <taxon>Chitinophagia</taxon>
        <taxon>Chitinophagales</taxon>
        <taxon>Chitinophagaceae</taxon>
        <taxon>Filimonas</taxon>
    </lineage>
</organism>
<feature type="transmembrane region" description="Helical" evidence="1">
    <location>
        <begin position="81"/>
        <end position="101"/>
    </location>
</feature>
<reference evidence="3" key="1">
    <citation type="journal article" date="2014" name="Int. J. Syst. Evol. Microbiol.">
        <title>Complete genome sequence of Corynebacterium casei LMG S-19264T (=DSM 44701T), isolated from a smear-ripened cheese.</title>
        <authorList>
            <consortium name="US DOE Joint Genome Institute (JGI-PGF)"/>
            <person name="Walter F."/>
            <person name="Albersmeier A."/>
            <person name="Kalinowski J."/>
            <person name="Ruckert C."/>
        </authorList>
    </citation>
    <scope>NUCLEOTIDE SEQUENCE</scope>
    <source>
        <strain evidence="3">CGMCC 1.15290</strain>
    </source>
</reference>
<protein>
    <recommendedName>
        <fullName evidence="2">DUF4395 domain-containing protein</fullName>
    </recommendedName>
</protein>
<dbReference type="Proteomes" id="UP000627292">
    <property type="component" value="Unassembled WGS sequence"/>
</dbReference>
<sequence length="149" mass="16039">MNQTKGLYLDEHVVRVVAAQVSIATIVILLTGWLVPALLLVADFAIRAFSTRTSPLAFAAKALVKSAGWAAKPVFAPPKKFAALLGFVFSLTISVLLLLQVPVAANITAGVLLFCAVLESAFKICLGCYTYNWLILPLVNAFQKNNQHP</sequence>
<feature type="transmembrane region" description="Helical" evidence="1">
    <location>
        <begin position="107"/>
        <end position="134"/>
    </location>
</feature>
<evidence type="ECO:0000259" key="2">
    <source>
        <dbReference type="Pfam" id="PF14340"/>
    </source>
</evidence>
<reference evidence="3" key="2">
    <citation type="submission" date="2020-09" db="EMBL/GenBank/DDBJ databases">
        <authorList>
            <person name="Sun Q."/>
            <person name="Zhou Y."/>
        </authorList>
    </citation>
    <scope>NUCLEOTIDE SEQUENCE</scope>
    <source>
        <strain evidence="3">CGMCC 1.15290</strain>
    </source>
</reference>
<keyword evidence="1" id="KW-0812">Transmembrane</keyword>
<gene>
    <name evidence="3" type="ORF">GCM10011379_31230</name>
</gene>
<evidence type="ECO:0000313" key="4">
    <source>
        <dbReference type="Proteomes" id="UP000627292"/>
    </source>
</evidence>
<evidence type="ECO:0000313" key="3">
    <source>
        <dbReference type="EMBL" id="GGH71657.1"/>
    </source>
</evidence>
<keyword evidence="1" id="KW-1133">Transmembrane helix</keyword>
<dbReference type="RefSeq" id="WP_188953860.1">
    <property type="nucleotide sequence ID" value="NZ_BMIB01000003.1"/>
</dbReference>
<feature type="transmembrane region" description="Helical" evidence="1">
    <location>
        <begin position="20"/>
        <end position="42"/>
    </location>
</feature>
<dbReference type="EMBL" id="BMIB01000003">
    <property type="protein sequence ID" value="GGH71657.1"/>
    <property type="molecule type" value="Genomic_DNA"/>
</dbReference>
<keyword evidence="1" id="KW-0472">Membrane</keyword>
<evidence type="ECO:0000256" key="1">
    <source>
        <dbReference type="SAM" id="Phobius"/>
    </source>
</evidence>
<comment type="caution">
    <text evidence="3">The sequence shown here is derived from an EMBL/GenBank/DDBJ whole genome shotgun (WGS) entry which is preliminary data.</text>
</comment>
<dbReference type="Pfam" id="PF14340">
    <property type="entry name" value="DUF4395"/>
    <property type="match status" value="1"/>
</dbReference>